<dbReference type="SUPFAM" id="SSF48317">
    <property type="entry name" value="Acid phosphatase/Vanadium-dependent haloperoxidase"/>
    <property type="match status" value="1"/>
</dbReference>
<sequence length="470" mass="52422">MSSLLHFPPLDAAYSAFHGFFLSQQPEGNTLANLNWNTDVKKSIDKFRNHDWTVAEMMHYGFLSSVIFFVFVIFPASFLIKIPILAAFVMCFLIPATLQFFVHALPVFSWLALFFSASKIPHSWKPAISVKFLPAMETILYGDNLSNVLAATNNSFLDVLAWLPYGLIHFASPFVVAFLIFLFAPPTSLRSFGFAFGYMNLTGVLTQLLFPAAAPWYLNLHGLEPANYAMSGSPGGLGRIDKLLGVDMYTSTFENSPLVFGAFPSLHSGCAVMDVLFLCWLFPKYRLVWWGYACLLWWSTMYLTHHYFIDLIFGAALSVTFFAYVKYTQLPVIDQKKFCRWSYSDIHHLDVQANDPLNSFTPLGDEEYELEYFGSSRNSNNDGLSVQASASSLMMTPELSPSRPELIFDEGNPGSYDGIETDHSTATSVFDGVDDIPHSSLPASEISLIEAATVPLGSSTLSSTIYSKDR</sequence>
<evidence type="ECO:0000256" key="2">
    <source>
        <dbReference type="ARBA" id="ARBA00022692"/>
    </source>
</evidence>
<evidence type="ECO:0000259" key="6">
    <source>
        <dbReference type="SMART" id="SM00014"/>
    </source>
</evidence>
<feature type="transmembrane region" description="Helical" evidence="5">
    <location>
        <begin position="87"/>
        <end position="115"/>
    </location>
</feature>
<dbReference type="GeneID" id="88174183"/>
<evidence type="ECO:0000256" key="4">
    <source>
        <dbReference type="ARBA" id="ARBA00023136"/>
    </source>
</evidence>
<organism evidence="7 8">
    <name type="scientific">Australozyma saopauloensis</name>
    <dbReference type="NCBI Taxonomy" id="291208"/>
    <lineage>
        <taxon>Eukaryota</taxon>
        <taxon>Fungi</taxon>
        <taxon>Dikarya</taxon>
        <taxon>Ascomycota</taxon>
        <taxon>Saccharomycotina</taxon>
        <taxon>Pichiomycetes</taxon>
        <taxon>Metschnikowiaceae</taxon>
        <taxon>Australozyma</taxon>
    </lineage>
</organism>
<dbReference type="KEGG" id="asau:88174183"/>
<accession>A0AAX4HB86</accession>
<dbReference type="InterPro" id="IPR052185">
    <property type="entry name" value="IPC_Synthase-Related"/>
</dbReference>
<dbReference type="GO" id="GO:0006676">
    <property type="term" value="P:mannosyl diphosphorylinositol ceramide metabolic process"/>
    <property type="evidence" value="ECO:0007669"/>
    <property type="project" value="TreeGrafter"/>
</dbReference>
<dbReference type="InterPro" id="IPR000326">
    <property type="entry name" value="PAP2/HPO"/>
</dbReference>
<feature type="domain" description="Phosphatidic acid phosphatase type 2/haloperoxidase" evidence="6">
    <location>
        <begin position="189"/>
        <end position="326"/>
    </location>
</feature>
<dbReference type="PANTHER" id="PTHR31310">
    <property type="match status" value="1"/>
</dbReference>
<feature type="transmembrane region" description="Helical" evidence="5">
    <location>
        <begin position="258"/>
        <end position="280"/>
    </location>
</feature>
<feature type="transmembrane region" description="Helical" evidence="5">
    <location>
        <begin position="287"/>
        <end position="305"/>
    </location>
</feature>
<dbReference type="SMART" id="SM00014">
    <property type="entry name" value="acidPPc"/>
    <property type="match status" value="1"/>
</dbReference>
<evidence type="ECO:0000313" key="7">
    <source>
        <dbReference type="EMBL" id="WPK25788.1"/>
    </source>
</evidence>
<dbReference type="EMBL" id="CP138897">
    <property type="protein sequence ID" value="WPK25788.1"/>
    <property type="molecule type" value="Genomic_DNA"/>
</dbReference>
<keyword evidence="8" id="KW-1185">Reference proteome</keyword>
<dbReference type="Pfam" id="PF14378">
    <property type="entry name" value="PAP2_3"/>
    <property type="match status" value="1"/>
</dbReference>
<evidence type="ECO:0000256" key="1">
    <source>
        <dbReference type="ARBA" id="ARBA00004141"/>
    </source>
</evidence>
<feature type="transmembrane region" description="Helical" evidence="5">
    <location>
        <begin position="57"/>
        <end position="80"/>
    </location>
</feature>
<dbReference type="RefSeq" id="XP_062878170.1">
    <property type="nucleotide sequence ID" value="XM_063022100.1"/>
</dbReference>
<keyword evidence="2 5" id="KW-0812">Transmembrane</keyword>
<dbReference type="CDD" id="cd03386">
    <property type="entry name" value="PAP2_Aur1_like"/>
    <property type="match status" value="1"/>
</dbReference>
<evidence type="ECO:0000313" key="8">
    <source>
        <dbReference type="Proteomes" id="UP001338582"/>
    </source>
</evidence>
<proteinExistence type="predicted"/>
<keyword evidence="3 5" id="KW-1133">Transmembrane helix</keyword>
<dbReference type="GO" id="GO:0030148">
    <property type="term" value="P:sphingolipid biosynthetic process"/>
    <property type="evidence" value="ECO:0007669"/>
    <property type="project" value="TreeGrafter"/>
</dbReference>
<evidence type="ECO:0000256" key="3">
    <source>
        <dbReference type="ARBA" id="ARBA00022989"/>
    </source>
</evidence>
<dbReference type="InterPro" id="IPR036938">
    <property type="entry name" value="PAP2/HPO_sf"/>
</dbReference>
<dbReference type="GO" id="GO:0016020">
    <property type="term" value="C:membrane"/>
    <property type="evidence" value="ECO:0007669"/>
    <property type="project" value="UniProtKB-SubCell"/>
</dbReference>
<reference evidence="7 8" key="1">
    <citation type="submission" date="2023-10" db="EMBL/GenBank/DDBJ databases">
        <title>Draft Genome Sequence of Candida saopaulonensis from a very Premature Infant with Sepsis.</title>
        <authorList>
            <person name="Ning Y."/>
            <person name="Dai R."/>
            <person name="Xiao M."/>
            <person name="Xu Y."/>
            <person name="Yan Q."/>
            <person name="Zhang L."/>
        </authorList>
    </citation>
    <scope>NUCLEOTIDE SEQUENCE [LARGE SCALE GENOMIC DNA]</scope>
    <source>
        <strain evidence="7 8">19XY460</strain>
    </source>
</reference>
<name>A0AAX4HB86_9ASCO</name>
<dbReference type="PANTHER" id="PTHR31310:SF11">
    <property type="entry name" value="INOSITOL PHOSPHORYLCERAMIDE SYNTHASE CATALYTIC SUBUNIT AUR1"/>
    <property type="match status" value="1"/>
</dbReference>
<keyword evidence="4 5" id="KW-0472">Membrane</keyword>
<dbReference type="Proteomes" id="UP001338582">
    <property type="component" value="Chromosome 4"/>
</dbReference>
<feature type="transmembrane region" description="Helical" evidence="5">
    <location>
        <begin position="196"/>
        <end position="218"/>
    </location>
</feature>
<dbReference type="AlphaFoldDB" id="A0AAX4HB86"/>
<dbReference type="Gene3D" id="1.20.144.10">
    <property type="entry name" value="Phosphatidic acid phosphatase type 2/haloperoxidase"/>
    <property type="match status" value="1"/>
</dbReference>
<feature type="transmembrane region" description="Helical" evidence="5">
    <location>
        <begin position="162"/>
        <end position="184"/>
    </location>
</feature>
<gene>
    <name evidence="7" type="ORF">PUMCH_003119</name>
</gene>
<dbReference type="InterPro" id="IPR026841">
    <property type="entry name" value="Aur1/Ipt1"/>
</dbReference>
<evidence type="ECO:0000256" key="5">
    <source>
        <dbReference type="SAM" id="Phobius"/>
    </source>
</evidence>
<protein>
    <recommendedName>
        <fullName evidence="6">Phosphatidic acid phosphatase type 2/haloperoxidase domain-containing protein</fullName>
    </recommendedName>
</protein>
<comment type="subcellular location">
    <subcellularLocation>
        <location evidence="1">Membrane</location>
        <topology evidence="1">Multi-pass membrane protein</topology>
    </subcellularLocation>
</comment>
<dbReference type="GO" id="GO:0070916">
    <property type="term" value="C:inositol phosphoceramide synthase complex"/>
    <property type="evidence" value="ECO:0007669"/>
    <property type="project" value="TreeGrafter"/>
</dbReference>